<keyword evidence="2" id="KW-1185">Reference proteome</keyword>
<evidence type="ECO:0000313" key="2">
    <source>
        <dbReference type="Proteomes" id="UP000000393"/>
    </source>
</evidence>
<dbReference type="KEGG" id="nwa:Nwat_1055"/>
<organism evidence="1 2">
    <name type="scientific">Nitrosococcus watsoni (strain C-113)</name>
    <dbReference type="NCBI Taxonomy" id="105559"/>
    <lineage>
        <taxon>Bacteria</taxon>
        <taxon>Pseudomonadati</taxon>
        <taxon>Pseudomonadota</taxon>
        <taxon>Gammaproteobacteria</taxon>
        <taxon>Chromatiales</taxon>
        <taxon>Chromatiaceae</taxon>
        <taxon>Nitrosococcus</taxon>
    </lineage>
</organism>
<dbReference type="AlphaFoldDB" id="D8K517"/>
<dbReference type="Proteomes" id="UP000000393">
    <property type="component" value="Chromosome"/>
</dbReference>
<accession>D8K517</accession>
<dbReference type="STRING" id="105559.Nwat_1055"/>
<sequence>MQLGFFNLLYRDLFYAYAYYTWGNYGGAHMRLKYINQQIFTSKRAGDICFLLTWRLGSISYALVVLPYFR</sequence>
<name>D8K517_NITWC</name>
<gene>
    <name evidence="1" type="ordered locus">Nwat_1055</name>
</gene>
<dbReference type="EMBL" id="CP002086">
    <property type="protein sequence ID" value="ADJ27994.1"/>
    <property type="molecule type" value="Genomic_DNA"/>
</dbReference>
<protein>
    <submittedName>
        <fullName evidence="1">Uncharacterized protein</fullName>
    </submittedName>
</protein>
<reference evidence="1 2" key="1">
    <citation type="submission" date="2010-06" db="EMBL/GenBank/DDBJ databases">
        <title>Complete sequence of chromosome of Nitrosococcus watsoni C-113.</title>
        <authorList>
            <consortium name="US DOE Joint Genome Institute"/>
            <person name="Lucas S."/>
            <person name="Copeland A."/>
            <person name="Lapidus A."/>
            <person name="Cheng J.-F."/>
            <person name="Bruce D."/>
            <person name="Goodwin L."/>
            <person name="Pitluck S."/>
            <person name="Malfatti S.A."/>
            <person name="Chain P.S.G."/>
            <person name="Land M."/>
            <person name="Hauser L."/>
            <person name="Kyrpides N."/>
            <person name="Ivanova N."/>
            <person name="Cambell M.A."/>
            <person name="Heidelberg J.F."/>
            <person name="Klotz M.G."/>
            <person name="Woyke T."/>
        </authorList>
    </citation>
    <scope>NUCLEOTIDE SEQUENCE [LARGE SCALE GENOMIC DNA]</scope>
    <source>
        <strain evidence="1 2">C-113</strain>
    </source>
</reference>
<evidence type="ECO:0000313" key="1">
    <source>
        <dbReference type="EMBL" id="ADJ27994.1"/>
    </source>
</evidence>
<dbReference type="HOGENOM" id="CLU_2753806_0_0_6"/>
<proteinExistence type="predicted"/>